<evidence type="ECO:0000256" key="3">
    <source>
        <dbReference type="ARBA" id="ARBA00022692"/>
    </source>
</evidence>
<feature type="domain" description="Phage shock protein PspC N-terminal" evidence="7">
    <location>
        <begin position="7"/>
        <end position="64"/>
    </location>
</feature>
<dbReference type="GO" id="GO:0005886">
    <property type="term" value="C:plasma membrane"/>
    <property type="evidence" value="ECO:0007669"/>
    <property type="project" value="UniProtKB-SubCell"/>
</dbReference>
<reference evidence="9 11" key="1">
    <citation type="submission" date="2022-07" db="EMBL/GenBank/DDBJ databases">
        <authorList>
            <person name="Criscuolo A."/>
        </authorList>
    </citation>
    <scope>NUCLEOTIDE SEQUENCE</scope>
    <source>
        <strain evidence="11">CIP 111951</strain>
        <strain evidence="9">CIP111854</strain>
        <strain evidence="8">CIP111951</strain>
    </source>
</reference>
<dbReference type="EMBL" id="CAMAPD010000002">
    <property type="protein sequence ID" value="CAH9052346.1"/>
    <property type="molecule type" value="Genomic_DNA"/>
</dbReference>
<dbReference type="Pfam" id="PF04024">
    <property type="entry name" value="PspC"/>
    <property type="match status" value="1"/>
</dbReference>
<keyword evidence="10" id="KW-1185">Reference proteome</keyword>
<keyword evidence="3 6" id="KW-0812">Transmembrane</keyword>
<organism evidence="9 10">
    <name type="scientific">Pseudoalteromonas holothuriae</name>
    <dbReference type="NCBI Taxonomy" id="2963714"/>
    <lineage>
        <taxon>Bacteria</taxon>
        <taxon>Pseudomonadati</taxon>
        <taxon>Pseudomonadota</taxon>
        <taxon>Gammaproteobacteria</taxon>
        <taxon>Alteromonadales</taxon>
        <taxon>Pseudoalteromonadaceae</taxon>
        <taxon>Pseudoalteromonas</taxon>
    </lineage>
</organism>
<evidence type="ECO:0000256" key="1">
    <source>
        <dbReference type="ARBA" id="ARBA00004162"/>
    </source>
</evidence>
<dbReference type="InterPro" id="IPR052027">
    <property type="entry name" value="PspC"/>
</dbReference>
<keyword evidence="5 6" id="KW-0472">Membrane</keyword>
<evidence type="ECO:0000259" key="7">
    <source>
        <dbReference type="Pfam" id="PF04024"/>
    </source>
</evidence>
<evidence type="ECO:0000313" key="10">
    <source>
        <dbReference type="Proteomes" id="UP001152467"/>
    </source>
</evidence>
<dbReference type="PANTHER" id="PTHR33885:SF3">
    <property type="entry name" value="PHAGE SHOCK PROTEIN C"/>
    <property type="match status" value="1"/>
</dbReference>
<dbReference type="Proteomes" id="UP001152467">
    <property type="component" value="Unassembled WGS sequence"/>
</dbReference>
<evidence type="ECO:0000256" key="4">
    <source>
        <dbReference type="ARBA" id="ARBA00022989"/>
    </source>
</evidence>
<proteinExistence type="predicted"/>
<evidence type="ECO:0000313" key="9">
    <source>
        <dbReference type="EMBL" id="CAH9064062.1"/>
    </source>
</evidence>
<dbReference type="PANTHER" id="PTHR33885">
    <property type="entry name" value="PHAGE SHOCK PROTEIN C"/>
    <property type="match status" value="1"/>
</dbReference>
<dbReference type="RefSeq" id="WP_261591795.1">
    <property type="nucleotide sequence ID" value="NZ_CAMAPC010000017.1"/>
</dbReference>
<evidence type="ECO:0000256" key="2">
    <source>
        <dbReference type="ARBA" id="ARBA00022475"/>
    </source>
</evidence>
<feature type="transmembrane region" description="Helical" evidence="6">
    <location>
        <begin position="33"/>
        <end position="62"/>
    </location>
</feature>
<sequence length="137" mass="15620">MSSVKRELFRDPKRGKIAGVCAGLSDYFNMELWLVRILVITAVLLSGGPLFVVAYIACWFILDTKPVTQAHKTSSAYSSQDEDPISVKFKVWQKGEPPRRALFDLKERLTRLDTRVQSMETYVTSSEFTVSREINKL</sequence>
<dbReference type="InterPro" id="IPR014320">
    <property type="entry name" value="Phageshock_PspC"/>
</dbReference>
<accession>A0A9W4R2J1</accession>
<dbReference type="AlphaFoldDB" id="A0A9W4R2J1"/>
<evidence type="ECO:0000256" key="5">
    <source>
        <dbReference type="ARBA" id="ARBA00023136"/>
    </source>
</evidence>
<comment type="subcellular location">
    <subcellularLocation>
        <location evidence="1">Cell membrane</location>
        <topology evidence="1">Single-pass membrane protein</topology>
    </subcellularLocation>
</comment>
<protein>
    <submittedName>
        <fullName evidence="9">Phage shock protein C</fullName>
    </submittedName>
</protein>
<dbReference type="InterPro" id="IPR007168">
    <property type="entry name" value="Phageshock_PspC_N"/>
</dbReference>
<evidence type="ECO:0000256" key="6">
    <source>
        <dbReference type="SAM" id="Phobius"/>
    </source>
</evidence>
<name>A0A9W4R2J1_9GAMM</name>
<keyword evidence="2" id="KW-1003">Cell membrane</keyword>
<keyword evidence="4 6" id="KW-1133">Transmembrane helix</keyword>
<dbReference type="Proteomes" id="UP001152485">
    <property type="component" value="Unassembled WGS sequence"/>
</dbReference>
<gene>
    <name evidence="9" type="primary">pspC</name>
    <name evidence="9" type="ORF">PSECIP111854_03355</name>
    <name evidence="8" type="ORF">PSECIP111951_00599</name>
</gene>
<dbReference type="NCBIfam" id="TIGR02978">
    <property type="entry name" value="phageshock_pspC"/>
    <property type="match status" value="1"/>
</dbReference>
<evidence type="ECO:0000313" key="8">
    <source>
        <dbReference type="EMBL" id="CAH9052346.1"/>
    </source>
</evidence>
<comment type="caution">
    <text evidence="9">The sequence shown here is derived from an EMBL/GenBank/DDBJ whole genome shotgun (WGS) entry which is preliminary data.</text>
</comment>
<dbReference type="EMBL" id="CAMAPC010000017">
    <property type="protein sequence ID" value="CAH9064062.1"/>
    <property type="molecule type" value="Genomic_DNA"/>
</dbReference>
<evidence type="ECO:0000313" key="11">
    <source>
        <dbReference type="Proteomes" id="UP001152485"/>
    </source>
</evidence>